<protein>
    <submittedName>
        <fullName evidence="1">Uncharacterized protein</fullName>
    </submittedName>
</protein>
<dbReference type="Proteomes" id="UP000009169">
    <property type="component" value="Unassembled WGS sequence"/>
</dbReference>
<accession>F2PPL6</accession>
<dbReference type="VEuPathDB" id="FungiDB:TEQG_02868"/>
<evidence type="ECO:0000313" key="2">
    <source>
        <dbReference type="Proteomes" id="UP000009169"/>
    </source>
</evidence>
<organism evidence="1 2">
    <name type="scientific">Trichophyton equinum (strain ATCC MYA-4606 / CBS 127.97)</name>
    <name type="common">Horse ringworm fungus</name>
    <dbReference type="NCBI Taxonomy" id="559882"/>
    <lineage>
        <taxon>Eukaryota</taxon>
        <taxon>Fungi</taxon>
        <taxon>Dikarya</taxon>
        <taxon>Ascomycota</taxon>
        <taxon>Pezizomycotina</taxon>
        <taxon>Eurotiomycetes</taxon>
        <taxon>Eurotiomycetidae</taxon>
        <taxon>Onygenales</taxon>
        <taxon>Arthrodermataceae</taxon>
        <taxon>Trichophyton</taxon>
    </lineage>
</organism>
<reference evidence="2" key="1">
    <citation type="journal article" date="2012" name="MBio">
        <title>Comparative genome analysis of Trichophyton rubrum and related dermatophytes reveals candidate genes involved in infection.</title>
        <authorList>
            <person name="Martinez D.A."/>
            <person name="Oliver B.G."/>
            <person name="Graeser Y."/>
            <person name="Goldberg J.M."/>
            <person name="Li W."/>
            <person name="Martinez-Rossi N.M."/>
            <person name="Monod M."/>
            <person name="Shelest E."/>
            <person name="Barton R.C."/>
            <person name="Birch E."/>
            <person name="Brakhage A.A."/>
            <person name="Chen Z."/>
            <person name="Gurr S.J."/>
            <person name="Heiman D."/>
            <person name="Heitman J."/>
            <person name="Kosti I."/>
            <person name="Rossi A."/>
            <person name="Saif S."/>
            <person name="Samalova M."/>
            <person name="Saunders C.W."/>
            <person name="Shea T."/>
            <person name="Summerbell R.C."/>
            <person name="Xu J."/>
            <person name="Young S."/>
            <person name="Zeng Q."/>
            <person name="Birren B.W."/>
            <person name="Cuomo C.A."/>
            <person name="White T.C."/>
        </authorList>
    </citation>
    <scope>NUCLEOTIDE SEQUENCE [LARGE SCALE GENOMIC DNA]</scope>
    <source>
        <strain evidence="2">ATCC MYA-4606 / CBS 127.97</strain>
    </source>
</reference>
<dbReference type="HOGENOM" id="CLU_2777707_0_0_1"/>
<dbReference type="EMBL" id="DS995729">
    <property type="protein sequence ID" value="EGE03834.1"/>
    <property type="molecule type" value="Genomic_DNA"/>
</dbReference>
<dbReference type="AlphaFoldDB" id="F2PPL6"/>
<name>F2PPL6_TRIEC</name>
<keyword evidence="2" id="KW-1185">Reference proteome</keyword>
<gene>
    <name evidence="1" type="ORF">TEQG_02868</name>
</gene>
<evidence type="ECO:0000313" key="1">
    <source>
        <dbReference type="EMBL" id="EGE03834.1"/>
    </source>
</evidence>
<proteinExistence type="predicted"/>
<sequence>MQHLIVELKRTDTGVKMAFLEACGTDTNWSKVKSRKIMLLSLQKKKKKKGEEEEVKRRVDRLVGCGDVI</sequence>